<evidence type="ECO:0000256" key="12">
    <source>
        <dbReference type="SAM" id="Phobius"/>
    </source>
</evidence>
<feature type="region of interest" description="Disordered" evidence="11">
    <location>
        <begin position="1969"/>
        <end position="2000"/>
    </location>
</feature>
<evidence type="ECO:0000256" key="10">
    <source>
        <dbReference type="PIRSR" id="PIRSR634016-4"/>
    </source>
</evidence>
<dbReference type="InterPro" id="IPR024571">
    <property type="entry name" value="ERAP1-like_C_dom"/>
</dbReference>
<evidence type="ECO:0000256" key="6">
    <source>
        <dbReference type="ARBA" id="ARBA00022833"/>
    </source>
</evidence>
<keyword evidence="5" id="KW-0378">Hydrolase</keyword>
<feature type="transmembrane region" description="Helical" evidence="12">
    <location>
        <begin position="315"/>
        <end position="340"/>
    </location>
</feature>
<feature type="active site" description="Proton acceptor" evidence="8">
    <location>
        <position position="2200"/>
    </location>
</feature>
<dbReference type="GO" id="GO:0016020">
    <property type="term" value="C:membrane"/>
    <property type="evidence" value="ECO:0007669"/>
    <property type="project" value="TreeGrafter"/>
</dbReference>
<feature type="region of interest" description="Disordered" evidence="11">
    <location>
        <begin position="741"/>
        <end position="851"/>
    </location>
</feature>
<dbReference type="Pfam" id="PF11838">
    <property type="entry name" value="ERAP1_C"/>
    <property type="match status" value="1"/>
</dbReference>
<feature type="binding site" evidence="9">
    <location>
        <position position="2203"/>
    </location>
    <ligand>
        <name>Zn(2+)</name>
        <dbReference type="ChEBI" id="CHEBI:29105"/>
        <note>catalytic</note>
    </ligand>
</feature>
<feature type="transmembrane region" description="Helical" evidence="12">
    <location>
        <begin position="70"/>
        <end position="88"/>
    </location>
</feature>
<dbReference type="CDD" id="cd09601">
    <property type="entry name" value="M1_APN-Q_like"/>
    <property type="match status" value="1"/>
</dbReference>
<dbReference type="Pfam" id="PF17900">
    <property type="entry name" value="Peptidase_M1_N"/>
    <property type="match status" value="1"/>
</dbReference>
<keyword evidence="3" id="KW-0645">Protease</keyword>
<evidence type="ECO:0000313" key="16">
    <source>
        <dbReference type="EMBL" id="KAF4664859.1"/>
    </source>
</evidence>
<dbReference type="InterPro" id="IPR050344">
    <property type="entry name" value="Peptidase_M1_aminopeptidases"/>
</dbReference>
<dbReference type="Pfam" id="PF01433">
    <property type="entry name" value="Peptidase_M1"/>
    <property type="match status" value="1"/>
</dbReference>
<feature type="domain" description="Peptidase M1 membrane alanine aminopeptidase" evidence="13">
    <location>
        <begin position="2126"/>
        <end position="2341"/>
    </location>
</feature>
<feature type="transmembrane region" description="Helical" evidence="12">
    <location>
        <begin position="100"/>
        <end position="120"/>
    </location>
</feature>
<comment type="cofactor">
    <cofactor evidence="9">
        <name>Zn(2+)</name>
        <dbReference type="ChEBI" id="CHEBI:29105"/>
    </cofactor>
    <text evidence="9">Binds 1 zinc ion per subunit.</text>
</comment>
<dbReference type="Proteomes" id="UP000570595">
    <property type="component" value="Unassembled WGS sequence"/>
</dbReference>
<feature type="compositionally biased region" description="Acidic residues" evidence="11">
    <location>
        <begin position="830"/>
        <end position="842"/>
    </location>
</feature>
<dbReference type="InterPro" id="IPR042097">
    <property type="entry name" value="Aminopeptidase_N-like_N_sf"/>
</dbReference>
<keyword evidence="12" id="KW-1133">Transmembrane helix</keyword>
<dbReference type="GO" id="GO:0005615">
    <property type="term" value="C:extracellular space"/>
    <property type="evidence" value="ECO:0007669"/>
    <property type="project" value="TreeGrafter"/>
</dbReference>
<dbReference type="Gene3D" id="1.10.390.10">
    <property type="entry name" value="Neutral Protease Domain 2"/>
    <property type="match status" value="1"/>
</dbReference>
<dbReference type="SUPFAM" id="SSF103025">
    <property type="entry name" value="Folate-binding domain"/>
    <property type="match status" value="1"/>
</dbReference>
<dbReference type="GO" id="GO:0005737">
    <property type="term" value="C:cytoplasm"/>
    <property type="evidence" value="ECO:0007669"/>
    <property type="project" value="TreeGrafter"/>
</dbReference>
<feature type="compositionally biased region" description="Acidic residues" evidence="11">
    <location>
        <begin position="797"/>
        <end position="822"/>
    </location>
</feature>
<feature type="transmembrane region" description="Helical" evidence="12">
    <location>
        <begin position="346"/>
        <end position="365"/>
    </location>
</feature>
<comment type="caution">
    <text evidence="16">The sequence shown here is derived from an EMBL/GenBank/DDBJ whole genome shotgun (WGS) entry which is preliminary data.</text>
</comment>
<evidence type="ECO:0000256" key="9">
    <source>
        <dbReference type="PIRSR" id="PIRSR634016-3"/>
    </source>
</evidence>
<evidence type="ECO:0000256" key="8">
    <source>
        <dbReference type="PIRSR" id="PIRSR634016-1"/>
    </source>
</evidence>
<comment type="similarity">
    <text evidence="1">Belongs to the peptidase M1 family.</text>
</comment>
<feature type="domain" description="ERAP1-like C-terminal" evidence="14">
    <location>
        <begin position="2416"/>
        <end position="2757"/>
    </location>
</feature>
<proteinExistence type="inferred from homology"/>
<dbReference type="GO" id="GO:0006508">
    <property type="term" value="P:proteolysis"/>
    <property type="evidence" value="ECO:0007669"/>
    <property type="project" value="UniProtKB-KW"/>
</dbReference>
<keyword evidence="2" id="KW-0031">Aminopeptidase</keyword>
<gene>
    <name evidence="16" type="ORF">FOZ61_000405</name>
</gene>
<feature type="transmembrane region" description="Helical" evidence="12">
    <location>
        <begin position="43"/>
        <end position="64"/>
    </location>
</feature>
<evidence type="ECO:0000256" key="5">
    <source>
        <dbReference type="ARBA" id="ARBA00022801"/>
    </source>
</evidence>
<protein>
    <submittedName>
        <fullName evidence="16">Uncharacterized protein</fullName>
    </submittedName>
</protein>
<evidence type="ECO:0000259" key="14">
    <source>
        <dbReference type="Pfam" id="PF11838"/>
    </source>
</evidence>
<dbReference type="PANTHER" id="PTHR11533">
    <property type="entry name" value="PROTEASE M1 ZINC METALLOPROTEASE"/>
    <property type="match status" value="1"/>
</dbReference>
<dbReference type="OrthoDB" id="10031169at2759"/>
<dbReference type="InterPro" id="IPR014782">
    <property type="entry name" value="Peptidase_M1_dom"/>
</dbReference>
<keyword evidence="12" id="KW-0812">Transmembrane</keyword>
<dbReference type="InterPro" id="IPR027266">
    <property type="entry name" value="TrmE/GcvT-like"/>
</dbReference>
<feature type="binding site" evidence="9">
    <location>
        <position position="2199"/>
    </location>
    <ligand>
        <name>Zn(2+)</name>
        <dbReference type="ChEBI" id="CHEBI:29105"/>
        <note>catalytic</note>
    </ligand>
</feature>
<feature type="transmembrane region" description="Helical" evidence="12">
    <location>
        <begin position="541"/>
        <end position="562"/>
    </location>
</feature>
<feature type="region of interest" description="Disordered" evidence="11">
    <location>
        <begin position="1387"/>
        <end position="1406"/>
    </location>
</feature>
<evidence type="ECO:0000313" key="17">
    <source>
        <dbReference type="Proteomes" id="UP000570595"/>
    </source>
</evidence>
<evidence type="ECO:0000256" key="11">
    <source>
        <dbReference type="SAM" id="MobiDB-lite"/>
    </source>
</evidence>
<feature type="site" description="Transition state stabilizer" evidence="10">
    <location>
        <position position="2285"/>
    </location>
</feature>
<reference evidence="16 17" key="1">
    <citation type="submission" date="2020-04" db="EMBL/GenBank/DDBJ databases">
        <title>Perkinsus olseni comparative genomics.</title>
        <authorList>
            <person name="Bogema D.R."/>
        </authorList>
    </citation>
    <scope>NUCLEOTIDE SEQUENCE [LARGE SCALE GENOMIC DNA]</scope>
    <source>
        <strain evidence="16">ATCC PRA-179</strain>
    </source>
</reference>
<evidence type="ECO:0000256" key="1">
    <source>
        <dbReference type="ARBA" id="ARBA00010136"/>
    </source>
</evidence>
<feature type="transmembrane region" description="Helical" evidence="12">
    <location>
        <begin position="173"/>
        <end position="198"/>
    </location>
</feature>
<evidence type="ECO:0000256" key="4">
    <source>
        <dbReference type="ARBA" id="ARBA00022723"/>
    </source>
</evidence>
<accession>A0A7J6LZZ9</accession>
<dbReference type="PANTHER" id="PTHR11533:SF299">
    <property type="entry name" value="AMINOPEPTIDASE"/>
    <property type="match status" value="1"/>
</dbReference>
<dbReference type="FunFam" id="1.10.390.10:FF:000006">
    <property type="entry name" value="Puromycin-sensitive aminopeptidase"/>
    <property type="match status" value="1"/>
</dbReference>
<feature type="binding site" evidence="9">
    <location>
        <position position="2222"/>
    </location>
    <ligand>
        <name>Zn(2+)</name>
        <dbReference type="ChEBI" id="CHEBI:29105"/>
        <note>catalytic</note>
    </ligand>
</feature>
<evidence type="ECO:0000256" key="7">
    <source>
        <dbReference type="ARBA" id="ARBA00023049"/>
    </source>
</evidence>
<feature type="transmembrane region" description="Helical" evidence="12">
    <location>
        <begin position="372"/>
        <end position="392"/>
    </location>
</feature>
<evidence type="ECO:0000259" key="13">
    <source>
        <dbReference type="Pfam" id="PF01433"/>
    </source>
</evidence>
<dbReference type="GO" id="GO:0042277">
    <property type="term" value="F:peptide binding"/>
    <property type="evidence" value="ECO:0007669"/>
    <property type="project" value="TreeGrafter"/>
</dbReference>
<keyword evidence="6 9" id="KW-0862">Zinc</keyword>
<dbReference type="InterPro" id="IPR034016">
    <property type="entry name" value="M1_APN-typ"/>
</dbReference>
<feature type="domain" description="Aminopeptidase N-like N-terminal" evidence="15">
    <location>
        <begin position="1760"/>
        <end position="1943"/>
    </location>
</feature>
<dbReference type="EMBL" id="JABAHT010000107">
    <property type="protein sequence ID" value="KAF4664859.1"/>
    <property type="molecule type" value="Genomic_DNA"/>
</dbReference>
<feature type="transmembrane region" description="Helical" evidence="12">
    <location>
        <begin position="447"/>
        <end position="469"/>
    </location>
</feature>
<dbReference type="InterPro" id="IPR027268">
    <property type="entry name" value="Peptidase_M4/M1_CTD_sf"/>
</dbReference>
<sequence>MPPSDTEDTPSPPSTVLGVRFHPRIVFGLPIAKPELAPIIRTIFLLALAPILLVAVFAAVTLTLGTPVFFWYYVVFVTTILAPAALYYGVQYNKSGALELYAVCNVALAVLQAVGIWQIVRFLDQSELFLQQCAVKNGLIVPAVANPDFDCQSYHSYEYWKSSNTVANADRTLVIYSVLMGLAIIIHSALMALSIFLYKKLAGSRTLVLAPTFSEGQMRPVDAAVAEGTEASDSAKVTTGVPVKRSESSLCEVDMEAGEVEGMFCVDSGILSLFLTPMFGGAPEKSHNTKSSSQLVEVVGIDMVERSYARRVGGFIFLTYLPPFINLTFMVVAVVLSIPLTNLSDFLTLVSPFLPLLAYYGFVLVSPKMMLTYGALVWIMIGLRALALAQMFHYVSLVQRLVASCTIDGAGKVIDAVSHPVYDCGKISSSVWEVAADHHAHNSGNIYAIYLTCFFMEVAVYLVLGVLAVRFSMLTRRGKVVKKSAEVDASGIPYDRQLVRMDTCATQCSEADLVQVGIPVAEIRRGDKVMELGFERGTSRLLGGSIVAVVRFTICEISLLAMRSVPTLRGHAFIQLRKFSRTSNVTAKIQKRREEFVKEKFPYFRGAVTEEMPKRGRKSGGHFLDPSMDPLNLDGDDSVHDSYMKRRMDEIDGDFVDNLVREGKTGGDMFQTFEAHLSAIADFKATKVAAASQRESHIKKITQVEYNPLHGESGKARLMEATVPPSYALEDGRGRRLLPAEQHASLQPRGKAVNGRFISGKRSRDKKSDPRFSTPDTRSASAPRIDEQWMMQQQQEDKEDENELSDEGEGEDVSLIDEDEDELRPSREEEFSDEDSDDDDGDRFERPYEEKGVVVGEHGLITSSIAMTHNFKSLRANDGEAFPVNVDTESPYGGRMRASGLGQVWRELSKLGTWPPLTEEVDGLFRPEVRFGEYLETAVPLTHTTTLGEYRRARTDAVVADESYKQLYWITGEDRQMVADHFLTTGLRNMTPGDVQFSCIIDTRALVLDLCHVYVHPDAVAILTEGHARPQLYDYLCQYVLYSRQSGLDVRIQPVTLQAVLSVHGPGASIALAEMFQALPAARLETLNRVADPESDEALKLSPGAIIHQPFQSALEFHTDSASGVIIRGGSIGSGLDAFTLLLDVDADGASILRSLCTDHDVLPAGILAVDVLRNEAGLPRPGVDVTPLTSPIRASLAWTIDQYKLRLHTMFGWKQIFAQLGGGPRFGSGTGATFAVVGTIKLLSLRQQLSWFGEVRGHPRLDWELTRQITSCTWSPELKARICQAYIKPEFSKPGRNLLASVPYNLPDGMKYSKKKRLLSQGVFRGQYRRLTAARVYGLPFVEHTYPGAEGMKVVEFSKPDRDELVRKPHRVNGAVESKLVRQRDRRRNLKQMGRQRQQQHEDVSADIKYVMQHARKDGADASPSRQRKNTGLAHEVARADAASSLWSLLTEAEMLRMALLKLSLPAVGSGIVGAPLLSDTSLAFTEDLPELVLPSTPSVTTVDEYLDVCRENKSRSYPMRAIQGDELPLDLTDVDVKQDTKDMKRDIITVNGVLYEGAHVGYDGIVSAVQFALPQRIINAESIARVIISIANRTNSGGLCFEKVAEVYQQPDVVIIGPCSSVAEPLDVVITSDESSGVWAAIRAHTQYAVYSDGDHHELLRVDADFLCRLAIDVDYNGEADFGRHMPVLQHAGTKQTLVPPGSPQGRNCLPVGSVGKQSKIDLPASNTTVAVESGSSTEFGVEHRVRNDGLTVESYHLHVDLTSAINSESELIGQYQNREFEGECRMVTRHATSISRIRLNAAELSIAKSEVVLVSRGERVAILHTTIPRPELEEIEIQLSRPIPGGSRCELRFQYSGRINSNSRGIYESEYLQRDPTCDTSVFTLRRGMIVTQCCPVDARRILPCVDEPDMKATFTVSVSAPRGVTVLGNMPVQRTEGFTYSRVSSLSDDSEDSIVAHAEDIEAGTSISGETPCGKESFEGRRRKHDSVTDCGSHTDQMSTAAEYAVSESSESADGMPSMKRRKVLEELCAGVRTTFKLHRLSLDTASFGTWVKPRWGTDYTLAQAVPVGLRELEDMPTSKMSSYLLAFAVGDFVQLSGKDTPGRDPRVSVWCRRSQASKGSFALEIASKCLVYYESELFHTKYPLPKCDLLAVTDHHFGAMENWGLITFREQDLLITEDSGSAEAIYRITVTVCHELAHMWFGNIVTIKWWNDIWLNEGFATWTSYAAASYIFPDSSFWAAFQTSMVDRAMQLDCLESSHPIQVTCLDGREAFDNFDAISYNKSAAVIHMLTTHIGMARFKDRIHAYLDRHKYSSARTSDLWSCLGDEAVLVMMKTWTTQKGYPYLLADVVDENTVSIRQVAVGNSNTERQWLVPLRYRIISNNSNKHTIHSTTLLPNSDFKIALSSGDVLHLNPDTTGFYSVVYSPPLLHRITSLDPAMLSPLDLIGLIRDSTMAMTDGRLPPKEWYQLLLKFFSTGDIEDTVGIQLGNTLSHIFPILPRSREVPESRFREAYGKFCRILVGRYCATSTRSPDLLRSSPSDSLSPHVTNGIAGRGLRVGSLRIMLDCQDPATIEECSKLFEQGGYSLPDSVPQRDSHSDDRAVACPKEGVARARLLLEHYENRHPASIDRQQKTLAIIGEVADVDIQRDILSLLLPKQVVRPQDWRCVVESCTHNRSLGLGVVWEWLTTWWKQIQERFRSSGAMGIGSKLLVLVCENMSTEEDLARVLKFLRANPDPRMARTTSQLIDRIKRNIALRASLEGSVAELETLVDEYTTKLDGEDISGV</sequence>
<evidence type="ECO:0000256" key="2">
    <source>
        <dbReference type="ARBA" id="ARBA00022438"/>
    </source>
</evidence>
<keyword evidence="7" id="KW-0482">Metalloprotease</keyword>
<dbReference type="Gene3D" id="2.60.40.1730">
    <property type="entry name" value="tricorn interacting facor f3 domain"/>
    <property type="match status" value="1"/>
</dbReference>
<evidence type="ECO:0000259" key="15">
    <source>
        <dbReference type="Pfam" id="PF17900"/>
    </source>
</evidence>
<evidence type="ECO:0000256" key="3">
    <source>
        <dbReference type="ARBA" id="ARBA00022670"/>
    </source>
</evidence>
<dbReference type="Gene3D" id="2.60.40.1910">
    <property type="match status" value="1"/>
</dbReference>
<organism evidence="16 17">
    <name type="scientific">Perkinsus olseni</name>
    <name type="common">Perkinsus atlanticus</name>
    <dbReference type="NCBI Taxonomy" id="32597"/>
    <lineage>
        <taxon>Eukaryota</taxon>
        <taxon>Sar</taxon>
        <taxon>Alveolata</taxon>
        <taxon>Perkinsozoa</taxon>
        <taxon>Perkinsea</taxon>
        <taxon>Perkinsida</taxon>
        <taxon>Perkinsidae</taxon>
        <taxon>Perkinsus</taxon>
    </lineage>
</organism>
<dbReference type="GO" id="GO:0070006">
    <property type="term" value="F:metalloaminopeptidase activity"/>
    <property type="evidence" value="ECO:0007669"/>
    <property type="project" value="TreeGrafter"/>
</dbReference>
<dbReference type="SUPFAM" id="SSF55486">
    <property type="entry name" value="Metalloproteases ('zincins'), catalytic domain"/>
    <property type="match status" value="1"/>
</dbReference>
<keyword evidence="12" id="KW-0472">Membrane</keyword>
<dbReference type="Gene3D" id="3.30.1360.120">
    <property type="entry name" value="Probable tRNA modification gtpase trme, domain 1"/>
    <property type="match status" value="1"/>
</dbReference>
<keyword evidence="4 9" id="KW-0479">Metal-binding</keyword>
<dbReference type="InterPro" id="IPR045357">
    <property type="entry name" value="Aminopeptidase_N-like_N"/>
</dbReference>
<dbReference type="GO" id="GO:0043171">
    <property type="term" value="P:peptide catabolic process"/>
    <property type="evidence" value="ECO:0007669"/>
    <property type="project" value="TreeGrafter"/>
</dbReference>
<dbReference type="SUPFAM" id="SSF63737">
    <property type="entry name" value="Leukotriene A4 hydrolase N-terminal domain"/>
    <property type="match status" value="1"/>
</dbReference>
<name>A0A7J6LZZ9_PEROL</name>
<dbReference type="GO" id="GO:0008270">
    <property type="term" value="F:zinc ion binding"/>
    <property type="evidence" value="ECO:0007669"/>
    <property type="project" value="InterPro"/>
</dbReference>
<dbReference type="Gene3D" id="1.25.50.20">
    <property type="match status" value="1"/>
</dbReference>